<evidence type="ECO:0000313" key="3">
    <source>
        <dbReference type="Proteomes" id="UP000692954"/>
    </source>
</evidence>
<feature type="transmembrane region" description="Helical" evidence="1">
    <location>
        <begin position="6"/>
        <end position="28"/>
    </location>
</feature>
<gene>
    <name evidence="2" type="ORF">PSON_ATCC_30995.1.T1410057</name>
</gene>
<accession>A0A8S1R6L1</accession>
<evidence type="ECO:0008006" key="4">
    <source>
        <dbReference type="Google" id="ProtNLM"/>
    </source>
</evidence>
<keyword evidence="1" id="KW-0812">Transmembrane</keyword>
<keyword evidence="3" id="KW-1185">Reference proteome</keyword>
<name>A0A8S1R6L1_9CILI</name>
<evidence type="ECO:0000256" key="1">
    <source>
        <dbReference type="SAM" id="Phobius"/>
    </source>
</evidence>
<proteinExistence type="predicted"/>
<keyword evidence="1" id="KW-0472">Membrane</keyword>
<keyword evidence="1" id="KW-1133">Transmembrane helix</keyword>
<reference evidence="2" key="1">
    <citation type="submission" date="2021-01" db="EMBL/GenBank/DDBJ databases">
        <authorList>
            <consortium name="Genoscope - CEA"/>
            <person name="William W."/>
        </authorList>
    </citation>
    <scope>NUCLEOTIDE SEQUENCE</scope>
</reference>
<dbReference type="EMBL" id="CAJJDN010000141">
    <property type="protein sequence ID" value="CAD8122894.1"/>
    <property type="molecule type" value="Genomic_DNA"/>
</dbReference>
<protein>
    <recommendedName>
        <fullName evidence="4">Transmembrane protein</fullName>
    </recommendedName>
</protein>
<comment type="caution">
    <text evidence="2">The sequence shown here is derived from an EMBL/GenBank/DDBJ whole genome shotgun (WGS) entry which is preliminary data.</text>
</comment>
<evidence type="ECO:0000313" key="2">
    <source>
        <dbReference type="EMBL" id="CAD8122894.1"/>
    </source>
</evidence>
<organism evidence="2 3">
    <name type="scientific">Paramecium sonneborni</name>
    <dbReference type="NCBI Taxonomy" id="65129"/>
    <lineage>
        <taxon>Eukaryota</taxon>
        <taxon>Sar</taxon>
        <taxon>Alveolata</taxon>
        <taxon>Ciliophora</taxon>
        <taxon>Intramacronucleata</taxon>
        <taxon>Oligohymenophorea</taxon>
        <taxon>Peniculida</taxon>
        <taxon>Parameciidae</taxon>
        <taxon>Paramecium</taxon>
    </lineage>
</organism>
<sequence>MELKLVNGQILLGIINFNIIISLIISITKENCQKLLTLIIVIYLLMFSKFQMNTSNQIFHLIKIHQLKIQHQEPFCHLKFVLMIEQDWDHIHQLENQAESWRNIFDIIIIYLIIKKLIQMHYVI</sequence>
<dbReference type="Proteomes" id="UP000692954">
    <property type="component" value="Unassembled WGS sequence"/>
</dbReference>
<dbReference type="AlphaFoldDB" id="A0A8S1R6L1"/>